<evidence type="ECO:0000259" key="1">
    <source>
        <dbReference type="SMART" id="SM00454"/>
    </source>
</evidence>
<gene>
    <name evidence="2" type="ORF">OTI717_LOCUS34229</name>
</gene>
<accession>A0A819V628</accession>
<dbReference type="GO" id="GO:0042393">
    <property type="term" value="F:histone binding"/>
    <property type="evidence" value="ECO:0007669"/>
    <property type="project" value="TreeGrafter"/>
</dbReference>
<dbReference type="InterPro" id="IPR001660">
    <property type="entry name" value="SAM"/>
</dbReference>
<dbReference type="AlphaFoldDB" id="A0A819V628"/>
<dbReference type="SUPFAM" id="SSF47769">
    <property type="entry name" value="SAM/Pointed domain"/>
    <property type="match status" value="1"/>
</dbReference>
<dbReference type="PANTHER" id="PTHR12247">
    <property type="entry name" value="POLYCOMB GROUP PROTEIN"/>
    <property type="match status" value="1"/>
</dbReference>
<dbReference type="GO" id="GO:0005634">
    <property type="term" value="C:nucleus"/>
    <property type="evidence" value="ECO:0007669"/>
    <property type="project" value="TreeGrafter"/>
</dbReference>
<dbReference type="EMBL" id="CAJOAX010011968">
    <property type="protein sequence ID" value="CAF4103538.1"/>
    <property type="molecule type" value="Genomic_DNA"/>
</dbReference>
<comment type="caution">
    <text evidence="2">The sequence shown here is derived from an EMBL/GenBank/DDBJ whole genome shotgun (WGS) entry which is preliminary data.</text>
</comment>
<sequence length="295" mass="33855">MESISIYLDDSTIEEVHNDLPFSQKINHRQRINGLSLPEKKRQRSDSCKYAQLIDKRLKSSSSDEDIEITIPNAATRTTSFNNLNSHKNDCSSFINANQHIPSYAFGSFHQHFSLLNNAIENQENISLHDSQFSSISFRATSTPLPTLNTSTTRRAANIIRADLSPIKYFNQKSNNHIIIYKKDGFVPCENRQTFTIEHNDINFKKVNISNAEEDTNNDLPVDPNVWTITQVGKFIRHLTNDMVAQVFLANDIDGKAFLLLTKDDLLYDMKIKFDPAKNILNEITNLRKRIQTFF</sequence>
<organism evidence="2 3">
    <name type="scientific">Rotaria sordida</name>
    <dbReference type="NCBI Taxonomy" id="392033"/>
    <lineage>
        <taxon>Eukaryota</taxon>
        <taxon>Metazoa</taxon>
        <taxon>Spiralia</taxon>
        <taxon>Gnathifera</taxon>
        <taxon>Rotifera</taxon>
        <taxon>Eurotatoria</taxon>
        <taxon>Bdelloidea</taxon>
        <taxon>Philodinida</taxon>
        <taxon>Philodinidae</taxon>
        <taxon>Rotaria</taxon>
    </lineage>
</organism>
<name>A0A819V628_9BILA</name>
<dbReference type="GO" id="GO:0045892">
    <property type="term" value="P:negative regulation of DNA-templated transcription"/>
    <property type="evidence" value="ECO:0007669"/>
    <property type="project" value="TreeGrafter"/>
</dbReference>
<evidence type="ECO:0000313" key="2">
    <source>
        <dbReference type="EMBL" id="CAF4103538.1"/>
    </source>
</evidence>
<dbReference type="SMART" id="SM00454">
    <property type="entry name" value="SAM"/>
    <property type="match status" value="1"/>
</dbReference>
<dbReference type="PANTHER" id="PTHR12247:SF131">
    <property type="entry name" value="LD05287P"/>
    <property type="match status" value="1"/>
</dbReference>
<dbReference type="Proteomes" id="UP000663823">
    <property type="component" value="Unassembled WGS sequence"/>
</dbReference>
<dbReference type="Pfam" id="PF07647">
    <property type="entry name" value="SAM_2"/>
    <property type="match status" value="1"/>
</dbReference>
<reference evidence="2" key="1">
    <citation type="submission" date="2021-02" db="EMBL/GenBank/DDBJ databases">
        <authorList>
            <person name="Nowell W R."/>
        </authorList>
    </citation>
    <scope>NUCLEOTIDE SEQUENCE</scope>
</reference>
<dbReference type="GO" id="GO:0003682">
    <property type="term" value="F:chromatin binding"/>
    <property type="evidence" value="ECO:0007669"/>
    <property type="project" value="TreeGrafter"/>
</dbReference>
<dbReference type="InterPro" id="IPR050548">
    <property type="entry name" value="PcG_chromatin_remod_factors"/>
</dbReference>
<evidence type="ECO:0000313" key="3">
    <source>
        <dbReference type="Proteomes" id="UP000663823"/>
    </source>
</evidence>
<dbReference type="InterPro" id="IPR013761">
    <property type="entry name" value="SAM/pointed_sf"/>
</dbReference>
<protein>
    <recommendedName>
        <fullName evidence="1">SAM domain-containing protein</fullName>
    </recommendedName>
</protein>
<dbReference type="Gene3D" id="1.10.150.50">
    <property type="entry name" value="Transcription Factor, Ets-1"/>
    <property type="match status" value="1"/>
</dbReference>
<feature type="domain" description="SAM" evidence="1">
    <location>
        <begin position="224"/>
        <end position="290"/>
    </location>
</feature>
<proteinExistence type="predicted"/>